<organism evidence="2 3">
    <name type="scientific">Lactuca saligna</name>
    <name type="common">Willowleaf lettuce</name>
    <dbReference type="NCBI Taxonomy" id="75948"/>
    <lineage>
        <taxon>Eukaryota</taxon>
        <taxon>Viridiplantae</taxon>
        <taxon>Streptophyta</taxon>
        <taxon>Embryophyta</taxon>
        <taxon>Tracheophyta</taxon>
        <taxon>Spermatophyta</taxon>
        <taxon>Magnoliopsida</taxon>
        <taxon>eudicotyledons</taxon>
        <taxon>Gunneridae</taxon>
        <taxon>Pentapetalae</taxon>
        <taxon>asterids</taxon>
        <taxon>campanulids</taxon>
        <taxon>Asterales</taxon>
        <taxon>Asteraceae</taxon>
        <taxon>Cichorioideae</taxon>
        <taxon>Cichorieae</taxon>
        <taxon>Lactucinae</taxon>
        <taxon>Lactuca</taxon>
    </lineage>
</organism>
<evidence type="ECO:0000313" key="3">
    <source>
        <dbReference type="Proteomes" id="UP001177003"/>
    </source>
</evidence>
<feature type="transmembrane region" description="Helical" evidence="1">
    <location>
        <begin position="106"/>
        <end position="129"/>
    </location>
</feature>
<evidence type="ECO:0000313" key="2">
    <source>
        <dbReference type="EMBL" id="CAI9264162.1"/>
    </source>
</evidence>
<keyword evidence="1" id="KW-0472">Membrane</keyword>
<reference evidence="2" key="1">
    <citation type="submission" date="2023-04" db="EMBL/GenBank/DDBJ databases">
        <authorList>
            <person name="Vijverberg K."/>
            <person name="Xiong W."/>
            <person name="Schranz E."/>
        </authorList>
    </citation>
    <scope>NUCLEOTIDE SEQUENCE</scope>
</reference>
<accession>A0AA35VN55</accession>
<keyword evidence="1" id="KW-1133">Transmembrane helix</keyword>
<feature type="transmembrane region" description="Helical" evidence="1">
    <location>
        <begin position="68"/>
        <end position="85"/>
    </location>
</feature>
<keyword evidence="1" id="KW-0812">Transmembrane</keyword>
<name>A0AA35VN55_LACSI</name>
<evidence type="ECO:0000256" key="1">
    <source>
        <dbReference type="SAM" id="Phobius"/>
    </source>
</evidence>
<dbReference type="Proteomes" id="UP001177003">
    <property type="component" value="Chromosome 0"/>
</dbReference>
<sequence length="140" mass="15944">MGKKGKNTNNDSPLLNYFLLNSPDTSSAVNFKRFFQSQTNHEHHRNISLDKSLSASLDSLDNSFVGDVWYLIVVFMATLSLLLFLPKGSIALLSLKKMQNPTVTTVTFRFTNPIYISLSCTFHLLWLWMLSEKIIVFHGI</sequence>
<proteinExistence type="predicted"/>
<dbReference type="EMBL" id="OX465086">
    <property type="protein sequence ID" value="CAI9264162.1"/>
    <property type="molecule type" value="Genomic_DNA"/>
</dbReference>
<gene>
    <name evidence="2" type="ORF">LSALG_LOCUS4826</name>
</gene>
<dbReference type="AlphaFoldDB" id="A0AA35VN55"/>
<keyword evidence="3" id="KW-1185">Reference proteome</keyword>
<protein>
    <submittedName>
        <fullName evidence="2">Uncharacterized protein</fullName>
    </submittedName>
</protein>